<keyword evidence="1" id="KW-1133">Transmembrane helix</keyword>
<evidence type="ECO:0000313" key="3">
    <source>
        <dbReference type="Proteomes" id="UP000750197"/>
    </source>
</evidence>
<dbReference type="Proteomes" id="UP000750197">
    <property type="component" value="Unassembled WGS sequence"/>
</dbReference>
<protein>
    <submittedName>
        <fullName evidence="2">Uncharacterized protein</fullName>
    </submittedName>
</protein>
<gene>
    <name evidence="2" type="ORF">KIY12_06510</name>
</gene>
<accession>A0A8J7YP73</accession>
<evidence type="ECO:0000256" key="1">
    <source>
        <dbReference type="SAM" id="Phobius"/>
    </source>
</evidence>
<name>A0A8J7YP73_9ARCH</name>
<organism evidence="2 3">
    <name type="scientific">Candidatus Sysuiplasma superficiale</name>
    <dbReference type="NCBI Taxonomy" id="2823368"/>
    <lineage>
        <taxon>Archaea</taxon>
        <taxon>Methanobacteriati</taxon>
        <taxon>Thermoplasmatota</taxon>
        <taxon>Thermoplasmata</taxon>
        <taxon>Candidatus Sysuiplasmatales</taxon>
        <taxon>Candidatus Sysuiplasmataceae</taxon>
        <taxon>Candidatus Sysuiplasma</taxon>
    </lineage>
</organism>
<dbReference type="AlphaFoldDB" id="A0A8J7YP73"/>
<evidence type="ECO:0000313" key="2">
    <source>
        <dbReference type="EMBL" id="MBX8644353.1"/>
    </source>
</evidence>
<sequence length="201" mass="21223">MYDDKNGRRFTARKNAHLRGRFSTLKRIMLLDGLLLAIVPGLVVASVVIGFVYPMSTSAIPSPFRLQQGPGYSIASSLGLTSAIEDSNGNVASGTTIYVNSTAHSSDVYLLNVLQIYNASTKWPAGAVASVYINGTLPAGVEMYYSTSPMTFDGTSVSGTLWTTGAHIALPASSGNVELYFSFVVAGGSTGTGQLTFQYNV</sequence>
<keyword evidence="1" id="KW-0472">Membrane</keyword>
<proteinExistence type="predicted"/>
<dbReference type="EMBL" id="JAHEAC010000055">
    <property type="protein sequence ID" value="MBX8644353.1"/>
    <property type="molecule type" value="Genomic_DNA"/>
</dbReference>
<feature type="transmembrane region" description="Helical" evidence="1">
    <location>
        <begin position="28"/>
        <end position="53"/>
    </location>
</feature>
<reference evidence="2" key="1">
    <citation type="submission" date="2021-05" db="EMBL/GenBank/DDBJ databases">
        <title>Genomic insights into ecological role and evolution of a novel Thermoplasmata order Candidatus Sysuiplasmatales.</title>
        <authorList>
            <person name="Yuan Y."/>
        </authorList>
    </citation>
    <scope>NUCLEOTIDE SEQUENCE</scope>
    <source>
        <strain evidence="2">TUT19-bin139</strain>
    </source>
</reference>
<keyword evidence="1" id="KW-0812">Transmembrane</keyword>
<comment type="caution">
    <text evidence="2">The sequence shown here is derived from an EMBL/GenBank/DDBJ whole genome shotgun (WGS) entry which is preliminary data.</text>
</comment>